<dbReference type="Proteomes" id="UP001595699">
    <property type="component" value="Unassembled WGS sequence"/>
</dbReference>
<evidence type="ECO:0000313" key="2">
    <source>
        <dbReference type="EMBL" id="MFC3766754.1"/>
    </source>
</evidence>
<keyword evidence="3" id="KW-1185">Reference proteome</keyword>
<evidence type="ECO:0000313" key="3">
    <source>
        <dbReference type="Proteomes" id="UP001595699"/>
    </source>
</evidence>
<reference evidence="3" key="1">
    <citation type="journal article" date="2019" name="Int. J. Syst. Evol. Microbiol.">
        <title>The Global Catalogue of Microorganisms (GCM) 10K type strain sequencing project: providing services to taxonomists for standard genome sequencing and annotation.</title>
        <authorList>
            <consortium name="The Broad Institute Genomics Platform"/>
            <consortium name="The Broad Institute Genome Sequencing Center for Infectious Disease"/>
            <person name="Wu L."/>
            <person name="Ma J."/>
        </authorList>
    </citation>
    <scope>NUCLEOTIDE SEQUENCE [LARGE SCALE GENOMIC DNA]</scope>
    <source>
        <strain evidence="3">CGMCC 4.7241</strain>
    </source>
</reference>
<gene>
    <name evidence="2" type="ORF">ACFOUW_38415</name>
</gene>
<dbReference type="SUPFAM" id="SSF54427">
    <property type="entry name" value="NTF2-like"/>
    <property type="match status" value="1"/>
</dbReference>
<name>A0ABV7YRC7_9ACTN</name>
<organism evidence="2 3">
    <name type="scientific">Tenggerimyces flavus</name>
    <dbReference type="NCBI Taxonomy" id="1708749"/>
    <lineage>
        <taxon>Bacteria</taxon>
        <taxon>Bacillati</taxon>
        <taxon>Actinomycetota</taxon>
        <taxon>Actinomycetes</taxon>
        <taxon>Propionibacteriales</taxon>
        <taxon>Nocardioidaceae</taxon>
        <taxon>Tenggerimyces</taxon>
    </lineage>
</organism>
<dbReference type="Pfam" id="PF12680">
    <property type="entry name" value="SnoaL_2"/>
    <property type="match status" value="1"/>
</dbReference>
<accession>A0ABV7YRC7</accession>
<dbReference type="Gene3D" id="3.10.450.50">
    <property type="match status" value="1"/>
</dbReference>
<feature type="domain" description="SnoaL-like" evidence="1">
    <location>
        <begin position="15"/>
        <end position="109"/>
    </location>
</feature>
<dbReference type="RefSeq" id="WP_205121747.1">
    <property type="nucleotide sequence ID" value="NZ_JAFBCM010000001.1"/>
</dbReference>
<dbReference type="PANTHER" id="PTHR38436">
    <property type="entry name" value="POLYKETIDE CYCLASE SNOAL-LIKE DOMAIN"/>
    <property type="match status" value="1"/>
</dbReference>
<proteinExistence type="predicted"/>
<comment type="caution">
    <text evidence="2">The sequence shown here is derived from an EMBL/GenBank/DDBJ whole genome shotgun (WGS) entry which is preliminary data.</text>
</comment>
<dbReference type="EMBL" id="JBHRZH010000057">
    <property type="protein sequence ID" value="MFC3766754.1"/>
    <property type="molecule type" value="Genomic_DNA"/>
</dbReference>
<evidence type="ECO:0000259" key="1">
    <source>
        <dbReference type="Pfam" id="PF12680"/>
    </source>
</evidence>
<protein>
    <submittedName>
        <fullName evidence="2">Nuclear transport factor 2 family protein</fullName>
    </submittedName>
</protein>
<dbReference type="InterPro" id="IPR032710">
    <property type="entry name" value="NTF2-like_dom_sf"/>
</dbReference>
<dbReference type="PANTHER" id="PTHR38436:SF1">
    <property type="entry name" value="ESTER CYCLASE"/>
    <property type="match status" value="1"/>
</dbReference>
<dbReference type="InterPro" id="IPR037401">
    <property type="entry name" value="SnoaL-like"/>
</dbReference>
<sequence>MADLEQNKQLVASYLHQVFNEKGPAEAFAKYIGDKYVQHNPMAPDGAEASLRFLTGFVAQFPELRLEIRRVIAEGDLVVTHSMMTMSPSDRGSAVMDSVRLEAGRIVEHWDVAQAIPKSSANHNTMF</sequence>
<dbReference type="InterPro" id="IPR009959">
    <property type="entry name" value="Cyclase_SnoaL-like"/>
</dbReference>